<dbReference type="OrthoDB" id="9800058at2"/>
<evidence type="ECO:0000313" key="1">
    <source>
        <dbReference type="EMBL" id="KTD25408.1"/>
    </source>
</evidence>
<dbReference type="RefSeq" id="WP_028374360.1">
    <property type="nucleotide sequence ID" value="NZ_CAAAJD010000007.1"/>
</dbReference>
<dbReference type="InterPro" id="IPR023214">
    <property type="entry name" value="HAD_sf"/>
</dbReference>
<gene>
    <name evidence="1" type="ORF">Llan_0154</name>
</gene>
<keyword evidence="2" id="KW-1185">Reference proteome</keyword>
<dbReference type="AlphaFoldDB" id="A0A0W0VZ06"/>
<dbReference type="EMBL" id="LNYI01000004">
    <property type="protein sequence ID" value="KTD25408.1"/>
    <property type="molecule type" value="Genomic_DNA"/>
</dbReference>
<dbReference type="SUPFAM" id="SSF56784">
    <property type="entry name" value="HAD-like"/>
    <property type="match status" value="1"/>
</dbReference>
<dbReference type="Gene3D" id="1.10.150.240">
    <property type="entry name" value="Putative phosphatase, domain 2"/>
    <property type="match status" value="1"/>
</dbReference>
<dbReference type="PATRIC" id="fig|45067.4.peg.159"/>
<name>A0A0W0VZ06_9GAMM</name>
<proteinExistence type="predicted"/>
<comment type="caution">
    <text evidence="1">The sequence shown here is derived from an EMBL/GenBank/DDBJ whole genome shotgun (WGS) entry which is preliminary data.</text>
</comment>
<dbReference type="InterPro" id="IPR036412">
    <property type="entry name" value="HAD-like_sf"/>
</dbReference>
<dbReference type="STRING" id="45067.Llan_0154"/>
<protein>
    <submittedName>
        <fullName evidence="1">2-deoxyglucose-6-phosphatase</fullName>
    </submittedName>
</protein>
<evidence type="ECO:0000313" key="2">
    <source>
        <dbReference type="Proteomes" id="UP000054869"/>
    </source>
</evidence>
<sequence>MNKLFGLKPQLIIFDHDGVLIDSEIVWHRVNAAEMTQLGFPLTVEKSIELFSDITQEEFEKVILQEFGKSVPANNAIDF</sequence>
<dbReference type="Proteomes" id="UP000054869">
    <property type="component" value="Unassembled WGS sequence"/>
</dbReference>
<organism evidence="1 2">
    <name type="scientific">Legionella lansingensis</name>
    <dbReference type="NCBI Taxonomy" id="45067"/>
    <lineage>
        <taxon>Bacteria</taxon>
        <taxon>Pseudomonadati</taxon>
        <taxon>Pseudomonadota</taxon>
        <taxon>Gammaproteobacteria</taxon>
        <taxon>Legionellales</taxon>
        <taxon>Legionellaceae</taxon>
        <taxon>Legionella</taxon>
    </lineage>
</organism>
<reference evidence="1 2" key="1">
    <citation type="submission" date="2015-11" db="EMBL/GenBank/DDBJ databases">
        <title>Genomic analysis of 38 Legionella species identifies large and diverse effector repertoires.</title>
        <authorList>
            <person name="Burstein D."/>
            <person name="Amaro F."/>
            <person name="Zusman T."/>
            <person name="Lifshitz Z."/>
            <person name="Cohen O."/>
            <person name="Gilbert J.A."/>
            <person name="Pupko T."/>
            <person name="Shuman H.A."/>
            <person name="Segal G."/>
        </authorList>
    </citation>
    <scope>NUCLEOTIDE SEQUENCE [LARGE SCALE GENOMIC DNA]</scope>
    <source>
        <strain evidence="1 2">ATCC 49751</strain>
    </source>
</reference>
<accession>A0A0W0VZ06</accession>
<dbReference type="Gene3D" id="3.40.50.1000">
    <property type="entry name" value="HAD superfamily/HAD-like"/>
    <property type="match status" value="1"/>
</dbReference>
<dbReference type="InterPro" id="IPR023198">
    <property type="entry name" value="PGP-like_dom2"/>
</dbReference>